<dbReference type="GeneID" id="113874951"/>
<feature type="transmembrane region" description="Helical" evidence="2">
    <location>
        <begin position="32"/>
        <end position="55"/>
    </location>
</feature>
<dbReference type="OrthoDB" id="2020737at2759"/>
<dbReference type="PANTHER" id="PTHR34358">
    <property type="entry name" value="OS03G0411600 PROTEIN"/>
    <property type="match status" value="1"/>
</dbReference>
<dbReference type="AlphaFoldDB" id="A0A8B8MMF5"/>
<dbReference type="PANTHER" id="PTHR34358:SF7">
    <property type="entry name" value="SUGAR TRANSPORTER"/>
    <property type="match status" value="1"/>
</dbReference>
<dbReference type="RefSeq" id="XP_027369078.1">
    <property type="nucleotide sequence ID" value="XM_027513277.1"/>
</dbReference>
<dbReference type="Proteomes" id="UP000694853">
    <property type="component" value="Unplaced"/>
</dbReference>
<reference evidence="3" key="1">
    <citation type="journal article" date="2019" name="Toxins">
        <title>Detection of Abrin-Like and Prepropulchellin-Like Toxin Genes and Transcripts Using Whole Genome Sequencing and Full-Length Transcript Sequencing of Abrus precatorius.</title>
        <authorList>
            <person name="Hovde B.T."/>
            <person name="Daligault H.E."/>
            <person name="Hanschen E.R."/>
            <person name="Kunde Y.A."/>
            <person name="Johnson M.B."/>
            <person name="Starkenburg S.R."/>
            <person name="Johnson S.L."/>
        </authorList>
    </citation>
    <scope>NUCLEOTIDE SEQUENCE [LARGE SCALE GENOMIC DNA]</scope>
</reference>
<sequence length="178" mass="20289">MKEEDPTVTPSLTTNPKTKRDNSNGVVPKGHYMFWVLAAIILLALWSMFTGSLTLKWSATNLTRHFDPTTVDDLDVLEVEEREKVVRRMWDVYTHSISTRLPRFWYDAFHAAYEHLVSDVPGVRDAAVSEIAKMSLHSLNLHPLSFHLKSDLLGQNMRGSRKMKQAENSVDTTFGSNQ</sequence>
<organism evidence="3 4">
    <name type="scientific">Abrus precatorius</name>
    <name type="common">Indian licorice</name>
    <name type="synonym">Glycine abrus</name>
    <dbReference type="NCBI Taxonomy" id="3816"/>
    <lineage>
        <taxon>Eukaryota</taxon>
        <taxon>Viridiplantae</taxon>
        <taxon>Streptophyta</taxon>
        <taxon>Embryophyta</taxon>
        <taxon>Tracheophyta</taxon>
        <taxon>Spermatophyta</taxon>
        <taxon>Magnoliopsida</taxon>
        <taxon>eudicotyledons</taxon>
        <taxon>Gunneridae</taxon>
        <taxon>Pentapetalae</taxon>
        <taxon>rosids</taxon>
        <taxon>fabids</taxon>
        <taxon>Fabales</taxon>
        <taxon>Fabaceae</taxon>
        <taxon>Papilionoideae</taxon>
        <taxon>50 kb inversion clade</taxon>
        <taxon>NPAAA clade</taxon>
        <taxon>indigoferoid/millettioid clade</taxon>
        <taxon>Abreae</taxon>
        <taxon>Abrus</taxon>
    </lineage>
</organism>
<feature type="region of interest" description="Disordered" evidence="1">
    <location>
        <begin position="1"/>
        <end position="23"/>
    </location>
</feature>
<feature type="region of interest" description="Disordered" evidence="1">
    <location>
        <begin position="159"/>
        <end position="178"/>
    </location>
</feature>
<dbReference type="InterPro" id="IPR010608">
    <property type="entry name" value="DUF1195"/>
</dbReference>
<protein>
    <submittedName>
        <fullName evidence="4">Uncharacterized protein LOC113874951</fullName>
    </submittedName>
</protein>
<evidence type="ECO:0000256" key="1">
    <source>
        <dbReference type="SAM" id="MobiDB-lite"/>
    </source>
</evidence>
<keyword evidence="2" id="KW-1133">Transmembrane helix</keyword>
<name>A0A8B8MMF5_ABRPR</name>
<accession>A0A8B8MMF5</accession>
<proteinExistence type="predicted"/>
<gene>
    <name evidence="4" type="primary">LOC113874951</name>
</gene>
<dbReference type="KEGG" id="aprc:113874951"/>
<evidence type="ECO:0000313" key="3">
    <source>
        <dbReference type="Proteomes" id="UP000694853"/>
    </source>
</evidence>
<keyword evidence="2" id="KW-0812">Transmembrane</keyword>
<evidence type="ECO:0000313" key="4">
    <source>
        <dbReference type="RefSeq" id="XP_027369078.1"/>
    </source>
</evidence>
<feature type="compositionally biased region" description="Polar residues" evidence="1">
    <location>
        <begin position="166"/>
        <end position="178"/>
    </location>
</feature>
<keyword evidence="2" id="KW-0472">Membrane</keyword>
<evidence type="ECO:0000256" key="2">
    <source>
        <dbReference type="SAM" id="Phobius"/>
    </source>
</evidence>
<dbReference type="Pfam" id="PF06708">
    <property type="entry name" value="DUF1195"/>
    <property type="match status" value="1"/>
</dbReference>
<keyword evidence="3" id="KW-1185">Reference proteome</keyword>
<reference evidence="4" key="2">
    <citation type="submission" date="2025-08" db="UniProtKB">
        <authorList>
            <consortium name="RefSeq"/>
        </authorList>
    </citation>
    <scope>IDENTIFICATION</scope>
    <source>
        <tissue evidence="4">Young leaves</tissue>
    </source>
</reference>